<feature type="transmembrane region" description="Helical" evidence="7">
    <location>
        <begin position="329"/>
        <end position="353"/>
    </location>
</feature>
<dbReference type="Proteomes" id="UP001500620">
    <property type="component" value="Unassembled WGS sequence"/>
</dbReference>
<feature type="transmembrane region" description="Helical" evidence="7">
    <location>
        <begin position="31"/>
        <end position="51"/>
    </location>
</feature>
<dbReference type="Pfam" id="PF02687">
    <property type="entry name" value="FtsX"/>
    <property type="match status" value="1"/>
</dbReference>
<evidence type="ECO:0000256" key="4">
    <source>
        <dbReference type="ARBA" id="ARBA00022989"/>
    </source>
</evidence>
<reference evidence="11" key="1">
    <citation type="journal article" date="2019" name="Int. J. Syst. Evol. Microbiol.">
        <title>The Global Catalogue of Microorganisms (GCM) 10K type strain sequencing project: providing services to taxonomists for standard genome sequencing and annotation.</title>
        <authorList>
            <consortium name="The Broad Institute Genomics Platform"/>
            <consortium name="The Broad Institute Genome Sequencing Center for Infectious Disease"/>
            <person name="Wu L."/>
            <person name="Ma J."/>
        </authorList>
    </citation>
    <scope>NUCLEOTIDE SEQUENCE [LARGE SCALE GENOMIC DNA]</scope>
    <source>
        <strain evidence="11">JCM 17441</strain>
    </source>
</reference>
<evidence type="ECO:0000256" key="2">
    <source>
        <dbReference type="ARBA" id="ARBA00022475"/>
    </source>
</evidence>
<evidence type="ECO:0000256" key="5">
    <source>
        <dbReference type="ARBA" id="ARBA00023136"/>
    </source>
</evidence>
<evidence type="ECO:0000313" key="10">
    <source>
        <dbReference type="EMBL" id="GAA4253489.1"/>
    </source>
</evidence>
<keyword evidence="3 7" id="KW-0812">Transmembrane</keyword>
<dbReference type="InterPro" id="IPR050250">
    <property type="entry name" value="Macrolide_Exporter_MacB"/>
</dbReference>
<dbReference type="RefSeq" id="WP_345130548.1">
    <property type="nucleotide sequence ID" value="NZ_BAABAT010000016.1"/>
</dbReference>
<feature type="transmembrane region" description="Helical" evidence="7">
    <location>
        <begin position="276"/>
        <end position="301"/>
    </location>
</feature>
<dbReference type="PANTHER" id="PTHR30572">
    <property type="entry name" value="MEMBRANE COMPONENT OF TRANSPORTER-RELATED"/>
    <property type="match status" value="1"/>
</dbReference>
<keyword evidence="4 7" id="KW-1133">Transmembrane helix</keyword>
<feature type="transmembrane region" description="Helical" evidence="7">
    <location>
        <begin position="365"/>
        <end position="385"/>
    </location>
</feature>
<feature type="domain" description="ABC3 transporter permease C-terminal" evidence="8">
    <location>
        <begin position="280"/>
        <end position="392"/>
    </location>
</feature>
<feature type="domain" description="MacB-like periplasmic core" evidence="9">
    <location>
        <begin position="32"/>
        <end position="231"/>
    </location>
</feature>
<dbReference type="Pfam" id="PF12704">
    <property type="entry name" value="MacB_PCD"/>
    <property type="match status" value="1"/>
</dbReference>
<keyword evidence="11" id="KW-1185">Reference proteome</keyword>
<protein>
    <submittedName>
        <fullName evidence="10">ABC transporter permease</fullName>
    </submittedName>
</protein>
<evidence type="ECO:0000259" key="9">
    <source>
        <dbReference type="Pfam" id="PF12704"/>
    </source>
</evidence>
<organism evidence="10 11">
    <name type="scientific">Dactylosporangium darangshiense</name>
    <dbReference type="NCBI Taxonomy" id="579108"/>
    <lineage>
        <taxon>Bacteria</taxon>
        <taxon>Bacillati</taxon>
        <taxon>Actinomycetota</taxon>
        <taxon>Actinomycetes</taxon>
        <taxon>Micromonosporales</taxon>
        <taxon>Micromonosporaceae</taxon>
        <taxon>Dactylosporangium</taxon>
    </lineage>
</organism>
<dbReference type="PANTHER" id="PTHR30572:SF4">
    <property type="entry name" value="ABC TRANSPORTER PERMEASE YTRF"/>
    <property type="match status" value="1"/>
</dbReference>
<dbReference type="EMBL" id="BAABAT010000016">
    <property type="protein sequence ID" value="GAA4253489.1"/>
    <property type="molecule type" value="Genomic_DNA"/>
</dbReference>
<evidence type="ECO:0000313" key="11">
    <source>
        <dbReference type="Proteomes" id="UP001500620"/>
    </source>
</evidence>
<keyword evidence="2" id="KW-1003">Cell membrane</keyword>
<evidence type="ECO:0000256" key="3">
    <source>
        <dbReference type="ARBA" id="ARBA00022692"/>
    </source>
</evidence>
<evidence type="ECO:0000256" key="6">
    <source>
        <dbReference type="ARBA" id="ARBA00038076"/>
    </source>
</evidence>
<evidence type="ECO:0000256" key="1">
    <source>
        <dbReference type="ARBA" id="ARBA00004651"/>
    </source>
</evidence>
<proteinExistence type="inferred from homology"/>
<evidence type="ECO:0000256" key="7">
    <source>
        <dbReference type="SAM" id="Phobius"/>
    </source>
</evidence>
<comment type="subcellular location">
    <subcellularLocation>
        <location evidence="1">Cell membrane</location>
        <topology evidence="1">Multi-pass membrane protein</topology>
    </subcellularLocation>
</comment>
<sequence>MTTHDVPRSTLRTADLVPTGSLGLRSRKMRALLSGLGIAIGIASIVSVLGVTRSSQSALLAQLDQLGTNLLTVANGTSGQGAEQILPTTATSMIRELPHVQSVAPTAKLASVNVYRNDHIAAGRTGGRSVRAADAALLGTLDGSLLAGRFISNDDSPVTVLGYSAATTLGITDVSGNDRVWVGGHWYNVVGILKPFTLAPEIDQAAIVSFQSAEHLLGYNGHPSRIYVRSDTEYTAGVAGLLGSAANPEDPSRVAVSRPSDALTAQLQVKQSGAGLILGLGAIALLVGAIGIANVMVIAVLERRTEIGLRRALGATRGHVAAQFLTESLILATLGGIAGIAIGAGVTLGMSVYRGWTTLIPPEALYGGLLVSIAAGAIAGLYPALRAAHLPPTDALRTA</sequence>
<dbReference type="InterPro" id="IPR003838">
    <property type="entry name" value="ABC3_permease_C"/>
</dbReference>
<dbReference type="InterPro" id="IPR025857">
    <property type="entry name" value="MacB_PCD"/>
</dbReference>
<evidence type="ECO:0000259" key="8">
    <source>
        <dbReference type="Pfam" id="PF02687"/>
    </source>
</evidence>
<comment type="caution">
    <text evidence="10">The sequence shown here is derived from an EMBL/GenBank/DDBJ whole genome shotgun (WGS) entry which is preliminary data.</text>
</comment>
<keyword evidence="5 7" id="KW-0472">Membrane</keyword>
<comment type="similarity">
    <text evidence="6">Belongs to the ABC-4 integral membrane protein family.</text>
</comment>
<accession>A0ABP8DDP7</accession>
<gene>
    <name evidence="10" type="ORF">GCM10022255_054520</name>
</gene>
<name>A0ABP8DDP7_9ACTN</name>